<gene>
    <name evidence="2" type="primary">rbn_1</name>
    <name evidence="2" type="ORF">Pmgp_01341</name>
</gene>
<keyword evidence="2" id="KW-0378">Hydrolase</keyword>
<dbReference type="Proteomes" id="UP000297597">
    <property type="component" value="Unassembled WGS sequence"/>
</dbReference>
<keyword evidence="3" id="KW-1185">Reference proteome</keyword>
<name>A0A4Y7RSG7_9FIRM</name>
<dbReference type="AlphaFoldDB" id="A0A4Y7RSG7"/>
<dbReference type="PANTHER" id="PTHR42663:SF6">
    <property type="entry name" value="HYDROLASE C777.06C-RELATED"/>
    <property type="match status" value="1"/>
</dbReference>
<accession>A0A4Y7RSG7</accession>
<evidence type="ECO:0000313" key="2">
    <source>
        <dbReference type="EMBL" id="TEB11974.1"/>
    </source>
</evidence>
<feature type="domain" description="Metallo-beta-lactamase" evidence="1">
    <location>
        <begin position="25"/>
        <end position="222"/>
    </location>
</feature>
<protein>
    <submittedName>
        <fullName evidence="2">Ribonuclease BN</fullName>
        <ecNumber evidence="2">3.1.26.11</ecNumber>
    </submittedName>
</protein>
<organism evidence="2 3">
    <name type="scientific">Pelotomaculum propionicicum</name>
    <dbReference type="NCBI Taxonomy" id="258475"/>
    <lineage>
        <taxon>Bacteria</taxon>
        <taxon>Bacillati</taxon>
        <taxon>Bacillota</taxon>
        <taxon>Clostridia</taxon>
        <taxon>Eubacteriales</taxon>
        <taxon>Desulfotomaculaceae</taxon>
        <taxon>Pelotomaculum</taxon>
    </lineage>
</organism>
<evidence type="ECO:0000313" key="3">
    <source>
        <dbReference type="Proteomes" id="UP000297597"/>
    </source>
</evidence>
<dbReference type="EMBL" id="QFFZ01000010">
    <property type="protein sequence ID" value="TEB11974.1"/>
    <property type="molecule type" value="Genomic_DNA"/>
</dbReference>
<dbReference type="PANTHER" id="PTHR42663">
    <property type="entry name" value="HYDROLASE C777.06C-RELATED-RELATED"/>
    <property type="match status" value="1"/>
</dbReference>
<dbReference type="RefSeq" id="WP_205077967.1">
    <property type="nucleotide sequence ID" value="NZ_QFFZ01000010.1"/>
</dbReference>
<dbReference type="Gene3D" id="3.60.15.10">
    <property type="entry name" value="Ribonuclease Z/Hydroxyacylglutathione hydrolase-like"/>
    <property type="match status" value="1"/>
</dbReference>
<sequence length="258" mass="28370">MGDSNFIKFLGTAGARFVMAKQLRSSAGTFISMKGQNIMLDPGPGALVRLASSRPGIDVEKLDAIILTHAHIDHSNDANVLIDSMTGGGLNRRGVLFAPRECVHGEDPVILKYLRGFLEDIVILEENKEYRLGSLSFSTSARHLHAVETYGVKFGLDGLTVSFMADTRFFPELLQSYKGTDLLVINVVRHMAHQNPRIMHLAMDDVRTIIAGLKPEKVFLTHFGMTMLKAKPWELARQLTVETGVDVTAASDGLTVHL</sequence>
<reference evidence="2 3" key="1">
    <citation type="journal article" date="2018" name="Environ. Microbiol.">
        <title>Novel energy conservation strategies and behaviour of Pelotomaculum schinkii driving syntrophic propionate catabolism.</title>
        <authorList>
            <person name="Hidalgo-Ahumada C.A.P."/>
            <person name="Nobu M.K."/>
            <person name="Narihiro T."/>
            <person name="Tamaki H."/>
            <person name="Liu W.T."/>
            <person name="Kamagata Y."/>
            <person name="Stams A.J.M."/>
            <person name="Imachi H."/>
            <person name="Sousa D.Z."/>
        </authorList>
    </citation>
    <scope>NUCLEOTIDE SEQUENCE [LARGE SCALE GENOMIC DNA]</scope>
    <source>
        <strain evidence="2 3">MGP</strain>
    </source>
</reference>
<dbReference type="SMART" id="SM00849">
    <property type="entry name" value="Lactamase_B"/>
    <property type="match status" value="1"/>
</dbReference>
<evidence type="ECO:0000259" key="1">
    <source>
        <dbReference type="SMART" id="SM00849"/>
    </source>
</evidence>
<dbReference type="EC" id="3.1.26.11" evidence="2"/>
<dbReference type="InterPro" id="IPR036866">
    <property type="entry name" value="RibonucZ/Hydroxyglut_hydro"/>
</dbReference>
<dbReference type="CDD" id="cd07741">
    <property type="entry name" value="metallo-hydrolase-like_MBL-fold"/>
    <property type="match status" value="1"/>
</dbReference>
<dbReference type="Pfam" id="PF12706">
    <property type="entry name" value="Lactamase_B_2"/>
    <property type="match status" value="1"/>
</dbReference>
<comment type="caution">
    <text evidence="2">The sequence shown here is derived from an EMBL/GenBank/DDBJ whole genome shotgun (WGS) entry which is preliminary data.</text>
</comment>
<dbReference type="GO" id="GO:0042781">
    <property type="term" value="F:3'-tRNA processing endoribonuclease activity"/>
    <property type="evidence" value="ECO:0007669"/>
    <property type="project" value="UniProtKB-EC"/>
</dbReference>
<dbReference type="InterPro" id="IPR001279">
    <property type="entry name" value="Metallo-B-lactamas"/>
</dbReference>
<dbReference type="SUPFAM" id="SSF56281">
    <property type="entry name" value="Metallo-hydrolase/oxidoreductase"/>
    <property type="match status" value="1"/>
</dbReference>
<proteinExistence type="predicted"/>